<proteinExistence type="predicted"/>
<dbReference type="PROSITE" id="PS50188">
    <property type="entry name" value="B302_SPRY"/>
    <property type="match status" value="1"/>
</dbReference>
<dbReference type="Ensembl" id="ENSPMGT00000016251.1">
    <property type="protein sequence ID" value="ENSPMGP00000015242.1"/>
    <property type="gene ID" value="ENSPMGG00000012490.1"/>
</dbReference>
<evidence type="ECO:0000256" key="3">
    <source>
        <dbReference type="ARBA" id="ARBA00022833"/>
    </source>
</evidence>
<dbReference type="Pfam" id="PF00622">
    <property type="entry name" value="SPRY"/>
    <property type="match status" value="1"/>
</dbReference>
<feature type="domain" description="B box-type" evidence="8">
    <location>
        <begin position="76"/>
        <end position="116"/>
    </location>
</feature>
<evidence type="ECO:0000259" key="9">
    <source>
        <dbReference type="PROSITE" id="PS50188"/>
    </source>
</evidence>
<dbReference type="InterPro" id="IPR001870">
    <property type="entry name" value="B30.2/SPRY"/>
</dbReference>
<feature type="domain" description="B30.2/SPRY" evidence="9">
    <location>
        <begin position="223"/>
        <end position="422"/>
    </location>
</feature>
<dbReference type="Gene3D" id="3.30.40.10">
    <property type="entry name" value="Zinc/RING finger domain, C3HC4 (zinc finger)"/>
    <property type="match status" value="1"/>
</dbReference>
<keyword evidence="1" id="KW-0479">Metal-binding</keyword>
<dbReference type="Pfam" id="PF00643">
    <property type="entry name" value="zf-B_box"/>
    <property type="match status" value="1"/>
</dbReference>
<dbReference type="PROSITE" id="PS50119">
    <property type="entry name" value="ZF_BBOX"/>
    <property type="match status" value="1"/>
</dbReference>
<dbReference type="InterPro" id="IPR003877">
    <property type="entry name" value="SPRY_dom"/>
</dbReference>
<evidence type="ECO:0000259" key="8">
    <source>
        <dbReference type="PROSITE" id="PS50119"/>
    </source>
</evidence>
<keyword evidence="2 4" id="KW-0863">Zinc-finger</keyword>
<dbReference type="SUPFAM" id="SSF49899">
    <property type="entry name" value="Concanavalin A-like lectins/glucanases"/>
    <property type="match status" value="1"/>
</dbReference>
<keyword evidence="3" id="KW-0862">Zinc</keyword>
<dbReference type="InterPro" id="IPR050143">
    <property type="entry name" value="TRIM/RBCC"/>
</dbReference>
<reference evidence="10" key="2">
    <citation type="submission" date="2025-09" db="UniProtKB">
        <authorList>
            <consortium name="Ensembl"/>
        </authorList>
    </citation>
    <scope>IDENTIFICATION</scope>
</reference>
<reference evidence="10" key="1">
    <citation type="submission" date="2025-08" db="UniProtKB">
        <authorList>
            <consortium name="Ensembl"/>
        </authorList>
    </citation>
    <scope>IDENTIFICATION</scope>
</reference>
<dbReference type="PROSITE" id="PS00518">
    <property type="entry name" value="ZF_RING_1"/>
    <property type="match status" value="1"/>
</dbReference>
<dbReference type="Proteomes" id="UP000261520">
    <property type="component" value="Unplaced"/>
</dbReference>
<keyword evidence="11" id="KW-1185">Reference proteome</keyword>
<dbReference type="PROSITE" id="PS50089">
    <property type="entry name" value="ZF_RING_2"/>
    <property type="match status" value="1"/>
</dbReference>
<dbReference type="InterPro" id="IPR001841">
    <property type="entry name" value="Znf_RING"/>
</dbReference>
<organism evidence="10 11">
    <name type="scientific">Periophthalmus magnuspinnatus</name>
    <dbReference type="NCBI Taxonomy" id="409849"/>
    <lineage>
        <taxon>Eukaryota</taxon>
        <taxon>Metazoa</taxon>
        <taxon>Chordata</taxon>
        <taxon>Craniata</taxon>
        <taxon>Vertebrata</taxon>
        <taxon>Euteleostomi</taxon>
        <taxon>Actinopterygii</taxon>
        <taxon>Neopterygii</taxon>
        <taxon>Teleostei</taxon>
        <taxon>Neoteleostei</taxon>
        <taxon>Acanthomorphata</taxon>
        <taxon>Gobiaria</taxon>
        <taxon>Gobiiformes</taxon>
        <taxon>Gobioidei</taxon>
        <taxon>Gobiidae</taxon>
        <taxon>Oxudercinae</taxon>
        <taxon>Periophthalmus</taxon>
    </lineage>
</organism>
<dbReference type="Pfam" id="PF25600">
    <property type="entry name" value="TRIM_CC"/>
    <property type="match status" value="1"/>
</dbReference>
<dbReference type="InterPro" id="IPR013083">
    <property type="entry name" value="Znf_RING/FYVE/PHD"/>
</dbReference>
<evidence type="ECO:0000256" key="2">
    <source>
        <dbReference type="ARBA" id="ARBA00022771"/>
    </source>
</evidence>
<dbReference type="STRING" id="409849.ENSPMGP00000015242"/>
<dbReference type="InterPro" id="IPR017907">
    <property type="entry name" value="Znf_RING_CS"/>
</dbReference>
<dbReference type="GO" id="GO:0008270">
    <property type="term" value="F:zinc ion binding"/>
    <property type="evidence" value="ECO:0007669"/>
    <property type="project" value="UniProtKB-KW"/>
</dbReference>
<dbReference type="InterPro" id="IPR027370">
    <property type="entry name" value="Znf-RING_euk"/>
</dbReference>
<dbReference type="SMART" id="SM00336">
    <property type="entry name" value="BBOX"/>
    <property type="match status" value="1"/>
</dbReference>
<dbReference type="CDD" id="cd19769">
    <property type="entry name" value="Bbox2_TRIM16-like"/>
    <property type="match status" value="1"/>
</dbReference>
<evidence type="ECO:0000259" key="7">
    <source>
        <dbReference type="PROSITE" id="PS50089"/>
    </source>
</evidence>
<evidence type="ECO:0000256" key="5">
    <source>
        <dbReference type="SAM" id="Coils"/>
    </source>
</evidence>
<dbReference type="InterPro" id="IPR058030">
    <property type="entry name" value="TRIM8/14/16/25/29/45/65_CC"/>
</dbReference>
<dbReference type="InterPro" id="IPR043136">
    <property type="entry name" value="B30.2/SPRY_sf"/>
</dbReference>
<evidence type="ECO:0000256" key="6">
    <source>
        <dbReference type="SAM" id="MobiDB-lite"/>
    </source>
</evidence>
<accession>A0A3B4ADU6</accession>
<dbReference type="AlphaFoldDB" id="A0A3B4ADU6"/>
<feature type="domain" description="RING-type" evidence="7">
    <location>
        <begin position="14"/>
        <end position="54"/>
    </location>
</feature>
<dbReference type="SMART" id="SM00449">
    <property type="entry name" value="SPRY"/>
    <property type="match status" value="1"/>
</dbReference>
<evidence type="ECO:0000313" key="11">
    <source>
        <dbReference type="Proteomes" id="UP000261520"/>
    </source>
</evidence>
<evidence type="ECO:0000256" key="4">
    <source>
        <dbReference type="PROSITE-ProRule" id="PRU00024"/>
    </source>
</evidence>
<dbReference type="SMART" id="SM00184">
    <property type="entry name" value="RING"/>
    <property type="match status" value="1"/>
</dbReference>
<protein>
    <submittedName>
        <fullName evidence="10">Uncharacterized protein</fullName>
    </submittedName>
</protein>
<dbReference type="PANTHER" id="PTHR24103">
    <property type="entry name" value="E3 UBIQUITIN-PROTEIN LIGASE TRIM"/>
    <property type="match status" value="1"/>
</dbReference>
<evidence type="ECO:0000313" key="10">
    <source>
        <dbReference type="Ensembl" id="ENSPMGP00000015242.1"/>
    </source>
</evidence>
<dbReference type="SUPFAM" id="SSF57850">
    <property type="entry name" value="RING/U-box"/>
    <property type="match status" value="1"/>
</dbReference>
<dbReference type="Pfam" id="PF13445">
    <property type="entry name" value="zf-RING_UBOX"/>
    <property type="match status" value="1"/>
</dbReference>
<dbReference type="InterPro" id="IPR000315">
    <property type="entry name" value="Znf_B-box"/>
</dbReference>
<evidence type="ECO:0000256" key="1">
    <source>
        <dbReference type="ARBA" id="ARBA00022723"/>
    </source>
</evidence>
<dbReference type="SUPFAM" id="SSF57845">
    <property type="entry name" value="B-box zinc-binding domain"/>
    <property type="match status" value="1"/>
</dbReference>
<dbReference type="Gene3D" id="2.60.120.920">
    <property type="match status" value="1"/>
</dbReference>
<dbReference type="InterPro" id="IPR013320">
    <property type="entry name" value="ConA-like_dom_sf"/>
</dbReference>
<feature type="compositionally biased region" description="Low complexity" evidence="6">
    <location>
        <begin position="229"/>
        <end position="239"/>
    </location>
</feature>
<keyword evidence="5" id="KW-0175">Coiled coil</keyword>
<sequence length="431" mass="48691">LSANNVSTNDQFLCSICLKVFTDPVTLPCGHNFCRKCIDQIWPINAKCRCPSCKKIFFFRPELKVNTFIAKMTENLEDRVCAVHNKPLELFCNSERMCVCVLCVYSEHKDHEVISLKEASKQQKILMQKAEGHMQEDINRGLKKIAELRGSVGTSHAAADREISEGVKVFTVLKESLERGLELLISEITKKKTDTEEQAEGLIQEIEQEISELENRRAELQKLSQTEDPLSLLQTSSQPPLTPTRDWTSTRGLFQAELKRVKTKKVDITMDTESAQTRVQQTENQINLPDSPMTVSLSDSFYFEAQVKGKTEWTLGVAEESVIGKGSLTLNPQNGFWTIGLKDGAYYVSDNPEISVFTKCRPEKVGVFVDSKEGVVSFYNIDSAAMLYSFTGVTFKESLRPFFHPGHLWDSSSPVKHGTEIPQKLRYVNEQ</sequence>
<dbReference type="Gene3D" id="3.30.160.60">
    <property type="entry name" value="Classic Zinc Finger"/>
    <property type="match status" value="1"/>
</dbReference>
<feature type="coiled-coil region" evidence="5">
    <location>
        <begin position="185"/>
        <end position="226"/>
    </location>
</feature>
<name>A0A3B4ADU6_9GOBI</name>
<feature type="region of interest" description="Disordered" evidence="6">
    <location>
        <begin position="227"/>
        <end position="247"/>
    </location>
</feature>